<evidence type="ECO:0000256" key="1">
    <source>
        <dbReference type="SAM" id="Phobius"/>
    </source>
</evidence>
<sequence length="212" mass="24115">MLETSGVFSQLIGKEPPSGVYRGSYNRRFIQRIQAASTIMDTAYVITHNPTSEPQSLRSMLHLMNVKVPDTKHSILSKTILCQGLRLLFHCEYHVLVEYIECIVLLVLVVYNSTLAHLPNVVYYPDGVDRWGVRAMENILLFAALEIVSLIVYHKFLQRKLGFSPLYHLAFVFETQATMVQASLFVNILNLLQYELLHLGIRPCGVLFSKSS</sequence>
<feature type="transmembrane region" description="Helical" evidence="1">
    <location>
        <begin position="131"/>
        <end position="154"/>
    </location>
</feature>
<gene>
    <name evidence="2" type="ORF">Plil01_000488500</name>
</gene>
<keyword evidence="3" id="KW-1185">Reference proteome</keyword>
<evidence type="ECO:0000313" key="2">
    <source>
        <dbReference type="EMBL" id="GMF14683.1"/>
    </source>
</evidence>
<comment type="caution">
    <text evidence="2">The sequence shown here is derived from an EMBL/GenBank/DDBJ whole genome shotgun (WGS) entry which is preliminary data.</text>
</comment>
<organism evidence="2 3">
    <name type="scientific">Phytophthora lilii</name>
    <dbReference type="NCBI Taxonomy" id="2077276"/>
    <lineage>
        <taxon>Eukaryota</taxon>
        <taxon>Sar</taxon>
        <taxon>Stramenopiles</taxon>
        <taxon>Oomycota</taxon>
        <taxon>Peronosporomycetes</taxon>
        <taxon>Peronosporales</taxon>
        <taxon>Peronosporaceae</taxon>
        <taxon>Phytophthora</taxon>
    </lineage>
</organism>
<accession>A0A9W6TJP6</accession>
<name>A0A9W6TJP6_9STRA</name>
<keyword evidence="1" id="KW-0472">Membrane</keyword>
<feature type="transmembrane region" description="Helical" evidence="1">
    <location>
        <begin position="93"/>
        <end position="111"/>
    </location>
</feature>
<keyword evidence="1" id="KW-0812">Transmembrane</keyword>
<dbReference type="AlphaFoldDB" id="A0A9W6TJP6"/>
<dbReference type="Proteomes" id="UP001165083">
    <property type="component" value="Unassembled WGS sequence"/>
</dbReference>
<dbReference type="OrthoDB" id="163254at2759"/>
<reference evidence="2" key="1">
    <citation type="submission" date="2023-04" db="EMBL/GenBank/DDBJ databases">
        <title>Phytophthora lilii NBRC 32176.</title>
        <authorList>
            <person name="Ichikawa N."/>
            <person name="Sato H."/>
            <person name="Tonouchi N."/>
        </authorList>
    </citation>
    <scope>NUCLEOTIDE SEQUENCE</scope>
    <source>
        <strain evidence="2">NBRC 32176</strain>
    </source>
</reference>
<protein>
    <submittedName>
        <fullName evidence="2">Unnamed protein product</fullName>
    </submittedName>
</protein>
<proteinExistence type="predicted"/>
<keyword evidence="1" id="KW-1133">Transmembrane helix</keyword>
<dbReference type="EMBL" id="BSXW01000204">
    <property type="protein sequence ID" value="GMF14683.1"/>
    <property type="molecule type" value="Genomic_DNA"/>
</dbReference>
<evidence type="ECO:0000313" key="3">
    <source>
        <dbReference type="Proteomes" id="UP001165083"/>
    </source>
</evidence>